<evidence type="ECO:0000259" key="4">
    <source>
        <dbReference type="PROSITE" id="PS50075"/>
    </source>
</evidence>
<dbReference type="SUPFAM" id="SSF47336">
    <property type="entry name" value="ACP-like"/>
    <property type="match status" value="2"/>
</dbReference>
<dbReference type="InterPro" id="IPR020845">
    <property type="entry name" value="AMP-binding_CS"/>
</dbReference>
<dbReference type="PANTHER" id="PTHR45527:SF1">
    <property type="entry name" value="FATTY ACID SYNTHASE"/>
    <property type="match status" value="1"/>
</dbReference>
<dbReference type="InterPro" id="IPR001242">
    <property type="entry name" value="Condensation_dom"/>
</dbReference>
<dbReference type="InterPro" id="IPR006162">
    <property type="entry name" value="Ppantetheine_attach_site"/>
</dbReference>
<accession>A0ABY3X6J6</accession>
<keyword evidence="6" id="KW-1185">Reference proteome</keyword>
<dbReference type="CDD" id="cd05930">
    <property type="entry name" value="A_NRPS"/>
    <property type="match status" value="2"/>
</dbReference>
<dbReference type="InterPro" id="IPR023213">
    <property type="entry name" value="CAT-like_dom_sf"/>
</dbReference>
<protein>
    <submittedName>
        <fullName evidence="5">Non-ribosomal peptide synthetase</fullName>
    </submittedName>
</protein>
<dbReference type="PROSITE" id="PS50075">
    <property type="entry name" value="CARRIER"/>
    <property type="match status" value="2"/>
</dbReference>
<dbReference type="PROSITE" id="PS00455">
    <property type="entry name" value="AMP_BINDING"/>
    <property type="match status" value="2"/>
</dbReference>
<dbReference type="SMART" id="SM00823">
    <property type="entry name" value="PKS_PP"/>
    <property type="match status" value="2"/>
</dbReference>
<feature type="domain" description="Carrier" evidence="4">
    <location>
        <begin position="2055"/>
        <end position="2130"/>
    </location>
</feature>
<dbReference type="Gene3D" id="2.30.38.10">
    <property type="entry name" value="Luciferase, Domain 3"/>
    <property type="match status" value="2"/>
</dbReference>
<evidence type="ECO:0000313" key="5">
    <source>
        <dbReference type="EMBL" id="UNP28203.1"/>
    </source>
</evidence>
<dbReference type="RefSeq" id="WP_057943828.1">
    <property type="nucleotide sequence ID" value="NZ_CP011131.1"/>
</dbReference>
<dbReference type="EMBL" id="CP093547">
    <property type="protein sequence ID" value="UNP28203.1"/>
    <property type="molecule type" value="Genomic_DNA"/>
</dbReference>
<comment type="cofactor">
    <cofactor evidence="1">
        <name>pantetheine 4'-phosphate</name>
        <dbReference type="ChEBI" id="CHEBI:47942"/>
    </cofactor>
</comment>
<name>A0ABY3X6J6_9GAMM</name>
<evidence type="ECO:0000313" key="6">
    <source>
        <dbReference type="Proteomes" id="UP000829194"/>
    </source>
</evidence>
<dbReference type="InterPro" id="IPR020806">
    <property type="entry name" value="PKS_PP-bd"/>
</dbReference>
<gene>
    <name evidence="5" type="ORF">MOV92_17090</name>
</gene>
<dbReference type="Gene3D" id="3.30.559.10">
    <property type="entry name" value="Chloramphenicol acetyltransferase-like domain"/>
    <property type="match status" value="2"/>
</dbReference>
<dbReference type="SUPFAM" id="SSF52777">
    <property type="entry name" value="CoA-dependent acyltransferases"/>
    <property type="match status" value="4"/>
</dbReference>
<dbReference type="NCBIfam" id="TIGR01733">
    <property type="entry name" value="AA-adenyl-dom"/>
    <property type="match status" value="2"/>
</dbReference>
<dbReference type="InterPro" id="IPR010071">
    <property type="entry name" value="AA_adenyl_dom"/>
</dbReference>
<dbReference type="Pfam" id="PF00550">
    <property type="entry name" value="PP-binding"/>
    <property type="match status" value="2"/>
</dbReference>
<dbReference type="NCBIfam" id="NF003417">
    <property type="entry name" value="PRK04813.1"/>
    <property type="match status" value="2"/>
</dbReference>
<dbReference type="InterPro" id="IPR000873">
    <property type="entry name" value="AMP-dep_synth/lig_dom"/>
</dbReference>
<dbReference type="Gene3D" id="3.40.50.980">
    <property type="match status" value="4"/>
</dbReference>
<dbReference type="InterPro" id="IPR009081">
    <property type="entry name" value="PP-bd_ACP"/>
</dbReference>
<organism evidence="5 6">
    <name type="scientific">Lysobacter gummosus</name>
    <dbReference type="NCBI Taxonomy" id="262324"/>
    <lineage>
        <taxon>Bacteria</taxon>
        <taxon>Pseudomonadati</taxon>
        <taxon>Pseudomonadota</taxon>
        <taxon>Gammaproteobacteria</taxon>
        <taxon>Lysobacterales</taxon>
        <taxon>Lysobacteraceae</taxon>
        <taxon>Lysobacter</taxon>
    </lineage>
</organism>
<dbReference type="SUPFAM" id="SSF56801">
    <property type="entry name" value="Acetyl-CoA synthetase-like"/>
    <property type="match status" value="2"/>
</dbReference>
<keyword evidence="2" id="KW-0596">Phosphopantetheine</keyword>
<reference evidence="5 6" key="1">
    <citation type="submission" date="2022-03" db="EMBL/GenBank/DDBJ databases">
        <title>Complete genome sequence of Lysobacter capsici VKM B-2533 and Lysobacter gummosus 10.1.1, promising sources of lytic agents.</title>
        <authorList>
            <person name="Tarlachkov S.V."/>
            <person name="Kudryakova I.V."/>
            <person name="Afoshin A.S."/>
            <person name="Leontyevskaya E.A."/>
            <person name="Leontyevskaya N.V."/>
        </authorList>
    </citation>
    <scope>NUCLEOTIDE SEQUENCE [LARGE SCALE GENOMIC DNA]</scope>
    <source>
        <strain evidence="5 6">10.1.1</strain>
    </source>
</reference>
<dbReference type="Gene3D" id="3.30.300.30">
    <property type="match status" value="2"/>
</dbReference>
<dbReference type="CDD" id="cd19531">
    <property type="entry name" value="LCL_NRPS-like"/>
    <property type="match status" value="2"/>
</dbReference>
<dbReference type="PROSITE" id="PS00012">
    <property type="entry name" value="PHOSPHOPANTETHEINE"/>
    <property type="match status" value="2"/>
</dbReference>
<evidence type="ECO:0000256" key="2">
    <source>
        <dbReference type="ARBA" id="ARBA00022450"/>
    </source>
</evidence>
<dbReference type="InterPro" id="IPR025110">
    <property type="entry name" value="AMP-bd_C"/>
</dbReference>
<dbReference type="Pfam" id="PF00668">
    <property type="entry name" value="Condensation"/>
    <property type="match status" value="2"/>
</dbReference>
<keyword evidence="3" id="KW-0597">Phosphoprotein</keyword>
<dbReference type="InterPro" id="IPR045851">
    <property type="entry name" value="AMP-bd_C_sf"/>
</dbReference>
<evidence type="ECO:0000256" key="3">
    <source>
        <dbReference type="ARBA" id="ARBA00022553"/>
    </source>
</evidence>
<dbReference type="Proteomes" id="UP000829194">
    <property type="component" value="Chromosome"/>
</dbReference>
<proteinExistence type="predicted"/>
<feature type="domain" description="Carrier" evidence="4">
    <location>
        <begin position="992"/>
        <end position="1067"/>
    </location>
</feature>
<dbReference type="Pfam" id="PF00501">
    <property type="entry name" value="AMP-binding"/>
    <property type="match status" value="2"/>
</dbReference>
<dbReference type="Gene3D" id="3.30.559.30">
    <property type="entry name" value="Nonribosomal peptide synthetase, condensation domain"/>
    <property type="match status" value="2"/>
</dbReference>
<dbReference type="InterPro" id="IPR036736">
    <property type="entry name" value="ACP-like_sf"/>
</dbReference>
<dbReference type="Pfam" id="PF13193">
    <property type="entry name" value="AMP-binding_C"/>
    <property type="match status" value="2"/>
</dbReference>
<sequence>MNLEARAELWLPLSAAQRGRWLTYRMAPARQSDHNNVFSARVRGHFSSDALQRALRHLAIRHPMLRVRIRERDGIAEQRFCDTAEVELRCADASGWDEGELAQQVERDGARPFRLDSEPPFRAGLYTRGPNEQVLMLAFDHIAVDGWSYWLVLEELGALLSDANIFDPAAPVHDYGQYVRWQEQWLRGDEAVAQRNYWHQTIADEGTLLQLPTDRASADSVQGTQVVSVSVPVGLSDAVSGLARRHASTLYTCLLAAYQMFLHRITGQDEIAVGSPMPGRSLAQWDRVIGDFVNPVVIKASFTAEKRVAQVLRETRNSALKAVRYQDYPYQCVVEDLRARRGGAEISLFQTMFVFQHARHGAGLRGLWSEQGADEGIAWGGAALSAYPVGRSGGESLPLVLEAIELEQGLRCDFRFDPALFDRATVERLAGCWLRLLESLTADDGQRVAELDLLDQAQRHQLLHDFNATQAPLPAEPLAHRAFEAQAAVLAQQPALVSGDRTISYAELNRDANRIAHRLIAAGVGVGDRVGIFLERGPSLIAALLGTLKAGAAYVPMDPAYPSERLSHMLHDSAPRRVLSTLSLRDRLPDPDATNILWLDDAGIAADGDDHNPLPAGLSGNDAAYLIYTSGSTGKPKGVVVEHLSLTAQMTTHVRNCGLGPGERMLQFASYSFDSSVVEIFPALSAGATVVLRPDDLIAPDADFVGFLRRHDVGIVDVPTAFWHRWAMQLRDGAVEQAPSLRLVVVGGEKVERRFLDAWLTATPCPVLNTYGPTETTVYATAVRLDRTTARLDREVPIGGPVANTRIYVLDARGEPVPVGVAGELFIAGVQVARGYWNRPELTAERFVRDPFSADPRARMYKTGDLGRWLADGTIEFLGRNDFQVKIRGFRIELGEIEARLAACDGVREAVVIAREDVEGDKRLVAYAVMDAGAELSVASLRESLSKDLAEYMIPSAFVAMESLPLTPNGKLDRKVLPAPDQGAVLSREHEAPLGEIESAIAAVWQDLLGLERVGRHDHFFELGGHSLLAAQVASRLRHSLGLDIPLRELFSRPTPAMLAAGLLDAQSASQPPIALADRNAALPLSWAQQRLWFLDQLDHSAGAAYHMPVALRLSGELDRLALQKSLDRIISRHENLRTRFVSQSGAPVQVIDSADTGFVLVGQDLSDLAADAKASAVAAQSREEAHASFDLAQGPLIRGRLLRLSEDEHVLLVTQHHIVSDGWSIGVLVKEVSALYDAFRQGRPDPLPPLPIQYADYAAWQRGWLQGDRLQRQTTYWREQLRGAPAVLELPTDRPRPAVQSYAGDRVPVRLSSELSARLRGLSQRHGTTVFMTLLTGWSILLSRLSGQSEVVVGSPVANRQRSELEPLIGFFVNTLALRVDLQDAPSVSDLLSRVKATTLAAYEHQDLPFEQVVEAAQPVRSMSHSPLFQALLSLNNTPDGGGLQLHGLSLSQLESGQQTTHFDLELSLEDNGDEIFGELSYSTELFDRSTIERYVASLTVLLRNLAEESSTVDALPWLPAGERERVVEAFNATVAPRRIELIHRAFEAQVHATPEAVALEFDGARLSYSELNRRANRLAHRLIGLGVKPDERVAICVERSLEMVIGLLGTLKAGGAYVPLDPSYPRDRLAYMLEDCTPTAVLMHSATRALLPEDVASPRIALDADALLGEQNEHDPEPEALGLTPRHLAYVIYTSGSTGQPKGVMNEHHAVMNRLDWGVRQFPWNASDRVLQKTPFGFDVSVWEFFQPLLSGATLVLAKPLGHQDPDYLVDLIESAGITVAHFVPSMLQVFVDRTDAGRCKGLKQLFCSGEALPYSLQQQVFAALPGVELHNLYGPTEAAIEVTYWNCAEPSQRRAVPIGRPVANTQMYVLDARGEPVPVGVAGELFIAGVQVARGYWNRPELTAERFVRDPFSADPQARMYKTGDLGRWLADGTIEYLGRNDFQVKIRGFRIELGEIEARLVACEGVREAVVIAREDVEGDKRLVAYAVMEPGVELSVAALREALSKDLAEYMVPSAFVALDALPLTPNGKLDRKALPTPDQAAVLSREYEAPQGEIETAIAEIWQDLLGLERVGRHDHFFELGGHSLLAVQVASRLRQQLDVDIPLADLFKSPQLIALARTVLVASVERYSQEDVAMHSDELDGLSEEELRALLEEEDG</sequence>
<dbReference type="Gene3D" id="1.10.1200.10">
    <property type="entry name" value="ACP-like"/>
    <property type="match status" value="2"/>
</dbReference>
<dbReference type="PANTHER" id="PTHR45527">
    <property type="entry name" value="NONRIBOSOMAL PEPTIDE SYNTHETASE"/>
    <property type="match status" value="1"/>
</dbReference>
<evidence type="ECO:0000256" key="1">
    <source>
        <dbReference type="ARBA" id="ARBA00001957"/>
    </source>
</evidence>